<keyword evidence="3" id="KW-1185">Reference proteome</keyword>
<dbReference type="SUPFAM" id="SSF48452">
    <property type="entry name" value="TPR-like"/>
    <property type="match status" value="1"/>
</dbReference>
<dbReference type="AlphaFoldDB" id="A0A1Y5ST92"/>
<proteinExistence type="predicted"/>
<dbReference type="InterPro" id="IPR011990">
    <property type="entry name" value="TPR-like_helical_dom_sf"/>
</dbReference>
<dbReference type="Gene3D" id="1.25.40.10">
    <property type="entry name" value="Tetratricopeptide repeat domain"/>
    <property type="match status" value="1"/>
</dbReference>
<gene>
    <name evidence="2" type="ORF">PEL8287_02481</name>
</gene>
<evidence type="ECO:0000259" key="1">
    <source>
        <dbReference type="Pfam" id="PF03704"/>
    </source>
</evidence>
<dbReference type="InterPro" id="IPR005158">
    <property type="entry name" value="BTAD"/>
</dbReference>
<organism evidence="2 3">
    <name type="scientific">Roseovarius litorisediminis</name>
    <dbReference type="NCBI Taxonomy" id="1312363"/>
    <lineage>
        <taxon>Bacteria</taxon>
        <taxon>Pseudomonadati</taxon>
        <taxon>Pseudomonadota</taxon>
        <taxon>Alphaproteobacteria</taxon>
        <taxon>Rhodobacterales</taxon>
        <taxon>Roseobacteraceae</taxon>
        <taxon>Roseovarius</taxon>
    </lineage>
</organism>
<dbReference type="EMBL" id="FWFL01000006">
    <property type="protein sequence ID" value="SLN47989.1"/>
    <property type="molecule type" value="Genomic_DNA"/>
</dbReference>
<evidence type="ECO:0000313" key="2">
    <source>
        <dbReference type="EMBL" id="SLN47989.1"/>
    </source>
</evidence>
<protein>
    <recommendedName>
        <fullName evidence="1">Bacterial transcriptional activator domain-containing protein</fullName>
    </recommendedName>
</protein>
<name>A0A1Y5ST92_9RHOB</name>
<feature type="domain" description="Bacterial transcriptional activator" evidence="1">
    <location>
        <begin position="76"/>
        <end position="163"/>
    </location>
</feature>
<sequence>MSSMTTNMFAPRIWGFDLGSAQARIARAAGWTRADILWEGLMEAGNAAWASGDQSRAATLFTRAHWVAKLRFSKTDPRRATVLVNLAMLDQANGRAGRALSRFDKARAIWRGNIQDSVENMQILPRARSSLFHLRMEARHRDTYHDNMRHRIGKIADETLAVIDALAGGQPPAHRMYARWLGERPNVYDDTRKLLGACLLIVDA</sequence>
<dbReference type="Proteomes" id="UP000193827">
    <property type="component" value="Unassembled WGS sequence"/>
</dbReference>
<reference evidence="2 3" key="1">
    <citation type="submission" date="2017-03" db="EMBL/GenBank/DDBJ databases">
        <authorList>
            <person name="Afonso C.L."/>
            <person name="Miller P.J."/>
            <person name="Scott M.A."/>
            <person name="Spackman E."/>
            <person name="Goraichik I."/>
            <person name="Dimitrov K.M."/>
            <person name="Suarez D.L."/>
            <person name="Swayne D.E."/>
        </authorList>
    </citation>
    <scope>NUCLEOTIDE SEQUENCE [LARGE SCALE GENOMIC DNA]</scope>
    <source>
        <strain evidence="2 3">CECT 8287</strain>
    </source>
</reference>
<evidence type="ECO:0000313" key="3">
    <source>
        <dbReference type="Proteomes" id="UP000193827"/>
    </source>
</evidence>
<accession>A0A1Y5ST92</accession>
<dbReference type="Pfam" id="PF03704">
    <property type="entry name" value="BTAD"/>
    <property type="match status" value="1"/>
</dbReference>